<dbReference type="KEGG" id="swi:Swit_1534"/>
<protein>
    <submittedName>
        <fullName evidence="18">TonB-dependent receptor</fullName>
    </submittedName>
</protein>
<gene>
    <name evidence="18" type="ordered locus">Swit_1534</name>
</gene>
<dbReference type="Gene3D" id="2.40.170.20">
    <property type="entry name" value="TonB-dependent receptor, beta-barrel domain"/>
    <property type="match status" value="1"/>
</dbReference>
<feature type="domain" description="TonB-dependent receptor-like beta-barrel" evidence="16">
    <location>
        <begin position="309"/>
        <end position="735"/>
    </location>
</feature>
<dbReference type="PANTHER" id="PTHR32552:SF81">
    <property type="entry name" value="TONB-DEPENDENT OUTER MEMBRANE RECEPTOR"/>
    <property type="match status" value="1"/>
</dbReference>
<evidence type="ECO:0000313" key="18">
    <source>
        <dbReference type="EMBL" id="ABQ67897.1"/>
    </source>
</evidence>
<dbReference type="Proteomes" id="UP000001989">
    <property type="component" value="Chromosome"/>
</dbReference>
<dbReference type="EMBL" id="CP000699">
    <property type="protein sequence ID" value="ABQ67897.1"/>
    <property type="molecule type" value="Genomic_DNA"/>
</dbReference>
<keyword evidence="10 12" id="KW-0472">Membrane</keyword>
<keyword evidence="2 12" id="KW-0813">Transport</keyword>
<dbReference type="PROSITE" id="PS52016">
    <property type="entry name" value="TONB_DEPENDENT_REC_3"/>
    <property type="match status" value="1"/>
</dbReference>
<keyword evidence="18" id="KW-0675">Receptor</keyword>
<dbReference type="AlphaFoldDB" id="A0A9J9HAG9"/>
<evidence type="ECO:0000259" key="16">
    <source>
        <dbReference type="Pfam" id="PF00593"/>
    </source>
</evidence>
<dbReference type="InterPro" id="IPR010917">
    <property type="entry name" value="TonB_rcpt_CS"/>
</dbReference>
<evidence type="ECO:0000256" key="8">
    <source>
        <dbReference type="ARBA" id="ARBA00023065"/>
    </source>
</evidence>
<keyword evidence="11 12" id="KW-0998">Cell outer membrane</keyword>
<dbReference type="InterPro" id="IPR000531">
    <property type="entry name" value="Beta-barrel_TonB"/>
</dbReference>
<evidence type="ECO:0000256" key="2">
    <source>
        <dbReference type="ARBA" id="ARBA00022448"/>
    </source>
</evidence>
<dbReference type="InterPro" id="IPR012910">
    <property type="entry name" value="Plug_dom"/>
</dbReference>
<dbReference type="GO" id="GO:0009279">
    <property type="term" value="C:cell outer membrane"/>
    <property type="evidence" value="ECO:0007669"/>
    <property type="project" value="UniProtKB-SubCell"/>
</dbReference>
<dbReference type="GO" id="GO:0006826">
    <property type="term" value="P:iron ion transport"/>
    <property type="evidence" value="ECO:0007669"/>
    <property type="project" value="UniProtKB-KW"/>
</dbReference>
<comment type="similarity">
    <text evidence="12 14">Belongs to the TonB-dependent receptor family.</text>
</comment>
<evidence type="ECO:0000256" key="14">
    <source>
        <dbReference type="RuleBase" id="RU003357"/>
    </source>
</evidence>
<evidence type="ECO:0000256" key="3">
    <source>
        <dbReference type="ARBA" id="ARBA00022452"/>
    </source>
</evidence>
<dbReference type="PANTHER" id="PTHR32552">
    <property type="entry name" value="FERRICHROME IRON RECEPTOR-RELATED"/>
    <property type="match status" value="1"/>
</dbReference>
<keyword evidence="5 12" id="KW-0812">Transmembrane</keyword>
<sequence>MNDRPHIGQRYIRLFGLTVSLVALALGQQAQAQKVTQPAADQAVNAADADEILVTAQRRTQNILDVPIAITAFSGNQLNELGVRDARQLGAITPGLMVKPSLSDQNLVFTIRGVGINSFFAANNPSTSVYVNQVPLSFSPMLAFQMFDIERIEVLKGPQGTLYGRNTTSGAVNFITRKPSADWNGFLQGDYGRYDDLRLEGAVGGPVAPGLNFRLAATTRQRGTGWQFNRVTGKHIGEQHYTAGRFQLGWEPSDNLNILLEAHGGRTRGDSLEYEHVGVRQPAARTATCAPFLAGHRAEGQCVALSGYFDPDNDPYAGDYNDPNSIHTDTYGASATVEWNLPTMTLTAIGGHEYFKRRLEFDGDGSPFAASGNRFDDKIKSTSTEVRLSSNKEWSFEWILGATYSHDDIGGDFLSDATSALNSIVSAPYEQKTDAYAAYANVIVPLVGRLKLNGGLRYTHEKRSFLNVTRDLAPYGTAASQLLARGICRPQSDPSVAPVICSSQTGSFSNSDLSWTAGLDYKLEGDGLVYAKVSKGFKSGGINAAINFGASGTPFKPETLYAYETGLKGSFLDRRLRYSTAVYYYDWRDMQVFTLTQQGPLSVRVLTNAGQGEAYGAEGDLTYLASDFLTLTFGGNYNHTKIKKYVTTVAAQDATGNQFANSPKWTLFGLVKQQIPLGDDYRATVTVDANYRSSQFFEIANRPIFREPGYALVNARLAFAPTGGAWEIAFWAKNLFDKRYRVDMIEVTAAGAALNAYGEPRTYGASARYTF</sequence>
<evidence type="ECO:0000256" key="5">
    <source>
        <dbReference type="ARBA" id="ARBA00022692"/>
    </source>
</evidence>
<feature type="signal peptide" evidence="15">
    <location>
        <begin position="1"/>
        <end position="32"/>
    </location>
</feature>
<keyword evidence="6 15" id="KW-0732">Signal</keyword>
<keyword evidence="3 12" id="KW-1134">Transmembrane beta strand</keyword>
<evidence type="ECO:0000256" key="4">
    <source>
        <dbReference type="ARBA" id="ARBA00022496"/>
    </source>
</evidence>
<evidence type="ECO:0000256" key="10">
    <source>
        <dbReference type="ARBA" id="ARBA00023136"/>
    </source>
</evidence>
<comment type="subcellular location">
    <subcellularLocation>
        <location evidence="1 12">Cell outer membrane</location>
        <topology evidence="1 12">Multi-pass membrane protein</topology>
    </subcellularLocation>
</comment>
<feature type="short sequence motif" description="TonB C-terminal box" evidence="13">
    <location>
        <begin position="754"/>
        <end position="771"/>
    </location>
</feature>
<reference evidence="18 19" key="1">
    <citation type="journal article" date="2010" name="J. Bacteriol.">
        <title>Genome sequence of the dioxin-mineralizing bacterium Sphingomonas wittichii RW1.</title>
        <authorList>
            <person name="Miller T.R."/>
            <person name="Delcher A.L."/>
            <person name="Salzberg S.L."/>
            <person name="Saunders E."/>
            <person name="Detter J.C."/>
            <person name="Halden R.U."/>
        </authorList>
    </citation>
    <scope>NUCLEOTIDE SEQUENCE [LARGE SCALE GENOMIC DNA]</scope>
    <source>
        <strain evidence="19">DSM 6014 / CCUG 31198 / JCM 15750 / NBRC 105917 / EY 4224 / RW1</strain>
    </source>
</reference>
<keyword evidence="19" id="KW-1185">Reference proteome</keyword>
<keyword evidence="9 14" id="KW-0798">TonB box</keyword>
<evidence type="ECO:0000259" key="17">
    <source>
        <dbReference type="Pfam" id="PF07715"/>
    </source>
</evidence>
<evidence type="ECO:0000256" key="15">
    <source>
        <dbReference type="SAM" id="SignalP"/>
    </source>
</evidence>
<dbReference type="Pfam" id="PF00593">
    <property type="entry name" value="TonB_dep_Rec_b-barrel"/>
    <property type="match status" value="1"/>
</dbReference>
<organism evidence="18 19">
    <name type="scientific">Rhizorhabdus wittichii (strain DSM 6014 / CCUG 31198 / JCM 15750 / NBRC 105917 / EY 4224 / RW1)</name>
    <name type="common">Sphingomonas wittichii</name>
    <dbReference type="NCBI Taxonomy" id="392499"/>
    <lineage>
        <taxon>Bacteria</taxon>
        <taxon>Pseudomonadati</taxon>
        <taxon>Pseudomonadota</taxon>
        <taxon>Alphaproteobacteria</taxon>
        <taxon>Sphingomonadales</taxon>
        <taxon>Sphingomonadaceae</taxon>
        <taxon>Rhizorhabdus</taxon>
    </lineage>
</organism>
<dbReference type="InterPro" id="IPR036942">
    <property type="entry name" value="Beta-barrel_TonB_sf"/>
</dbReference>
<evidence type="ECO:0000256" key="1">
    <source>
        <dbReference type="ARBA" id="ARBA00004571"/>
    </source>
</evidence>
<keyword evidence="4" id="KW-0410">Iron transport</keyword>
<evidence type="ECO:0000256" key="11">
    <source>
        <dbReference type="ARBA" id="ARBA00023237"/>
    </source>
</evidence>
<feature type="chain" id="PRO_5039910837" evidence="15">
    <location>
        <begin position="33"/>
        <end position="771"/>
    </location>
</feature>
<evidence type="ECO:0000256" key="9">
    <source>
        <dbReference type="ARBA" id="ARBA00023077"/>
    </source>
</evidence>
<keyword evidence="7" id="KW-0408">Iron</keyword>
<accession>A0A9J9HAG9</accession>
<dbReference type="CDD" id="cd01347">
    <property type="entry name" value="ligand_gated_channel"/>
    <property type="match status" value="1"/>
</dbReference>
<dbReference type="SUPFAM" id="SSF56935">
    <property type="entry name" value="Porins"/>
    <property type="match status" value="1"/>
</dbReference>
<dbReference type="PROSITE" id="PS01156">
    <property type="entry name" value="TONB_DEPENDENT_REC_2"/>
    <property type="match status" value="1"/>
</dbReference>
<evidence type="ECO:0000256" key="13">
    <source>
        <dbReference type="PROSITE-ProRule" id="PRU10144"/>
    </source>
</evidence>
<dbReference type="Pfam" id="PF07715">
    <property type="entry name" value="Plug"/>
    <property type="match status" value="1"/>
</dbReference>
<dbReference type="InterPro" id="IPR039426">
    <property type="entry name" value="TonB-dep_rcpt-like"/>
</dbReference>
<evidence type="ECO:0000256" key="12">
    <source>
        <dbReference type="PROSITE-ProRule" id="PRU01360"/>
    </source>
</evidence>
<proteinExistence type="inferred from homology"/>
<evidence type="ECO:0000256" key="6">
    <source>
        <dbReference type="ARBA" id="ARBA00022729"/>
    </source>
</evidence>
<evidence type="ECO:0000313" key="19">
    <source>
        <dbReference type="Proteomes" id="UP000001989"/>
    </source>
</evidence>
<name>A0A9J9HAG9_RHIWR</name>
<feature type="domain" description="TonB-dependent receptor plug" evidence="17">
    <location>
        <begin position="64"/>
        <end position="171"/>
    </location>
</feature>
<keyword evidence="8" id="KW-0406">Ion transport</keyword>
<evidence type="ECO:0000256" key="7">
    <source>
        <dbReference type="ARBA" id="ARBA00023004"/>
    </source>
</evidence>